<accession>A0A2H0NEG0</accession>
<evidence type="ECO:0000256" key="2">
    <source>
        <dbReference type="ARBA" id="ARBA00022980"/>
    </source>
</evidence>
<dbReference type="InterPro" id="IPR001911">
    <property type="entry name" value="Ribosomal_bS21"/>
</dbReference>
<evidence type="ECO:0000256" key="5">
    <source>
        <dbReference type="HAMAP-Rule" id="MF_00358"/>
    </source>
</evidence>
<proteinExistence type="inferred from homology"/>
<dbReference type="NCBIfam" id="TIGR00030">
    <property type="entry name" value="S21p"/>
    <property type="match status" value="1"/>
</dbReference>
<dbReference type="HAMAP" id="MF_00358">
    <property type="entry name" value="Ribosomal_bS21"/>
    <property type="match status" value="1"/>
</dbReference>
<dbReference type="EMBL" id="PCWR01000037">
    <property type="protein sequence ID" value="PIR07282.1"/>
    <property type="molecule type" value="Genomic_DNA"/>
</dbReference>
<sequence length="73" mass="9069">MTEVKKREGESLNSLLFRFRKKIKQQGVLKETKKRRFHSRPLNKRKKRLAAIYRFGKMEELKRLRKLSYFKER</sequence>
<comment type="similarity">
    <text evidence="1 5 6">Belongs to the bacterial ribosomal protein bS21 family.</text>
</comment>
<dbReference type="PRINTS" id="PR00976">
    <property type="entry name" value="RIBOSOMALS21"/>
</dbReference>
<dbReference type="GO" id="GO:0003735">
    <property type="term" value="F:structural constituent of ribosome"/>
    <property type="evidence" value="ECO:0007669"/>
    <property type="project" value="InterPro"/>
</dbReference>
<organism evidence="7 8">
    <name type="scientific">Candidatus Jorgensenbacteria bacterium CG11_big_fil_rev_8_21_14_0_20_38_23</name>
    <dbReference type="NCBI Taxonomy" id="1974594"/>
    <lineage>
        <taxon>Bacteria</taxon>
        <taxon>Candidatus Joergenseniibacteriota</taxon>
    </lineage>
</organism>
<comment type="caution">
    <text evidence="7">The sequence shown here is derived from an EMBL/GenBank/DDBJ whole genome shotgun (WGS) entry which is preliminary data.</text>
</comment>
<dbReference type="Proteomes" id="UP000228867">
    <property type="component" value="Unassembled WGS sequence"/>
</dbReference>
<dbReference type="AlphaFoldDB" id="A0A2H0NEG0"/>
<dbReference type="GO" id="GO:1990904">
    <property type="term" value="C:ribonucleoprotein complex"/>
    <property type="evidence" value="ECO:0007669"/>
    <property type="project" value="UniProtKB-KW"/>
</dbReference>
<evidence type="ECO:0000256" key="1">
    <source>
        <dbReference type="ARBA" id="ARBA00006640"/>
    </source>
</evidence>
<name>A0A2H0NEG0_9BACT</name>
<evidence type="ECO:0000256" key="4">
    <source>
        <dbReference type="ARBA" id="ARBA00035135"/>
    </source>
</evidence>
<keyword evidence="3 5" id="KW-0687">Ribonucleoprotein</keyword>
<dbReference type="InterPro" id="IPR038380">
    <property type="entry name" value="Ribosomal_bS21_sf"/>
</dbReference>
<dbReference type="GO" id="GO:0006412">
    <property type="term" value="P:translation"/>
    <property type="evidence" value="ECO:0007669"/>
    <property type="project" value="UniProtKB-UniRule"/>
</dbReference>
<dbReference type="GO" id="GO:0005840">
    <property type="term" value="C:ribosome"/>
    <property type="evidence" value="ECO:0007669"/>
    <property type="project" value="UniProtKB-KW"/>
</dbReference>
<dbReference type="Pfam" id="PF01165">
    <property type="entry name" value="Ribosomal_S21"/>
    <property type="match status" value="1"/>
</dbReference>
<dbReference type="Gene3D" id="1.20.5.1150">
    <property type="entry name" value="Ribosomal protein S8"/>
    <property type="match status" value="1"/>
</dbReference>
<evidence type="ECO:0000256" key="3">
    <source>
        <dbReference type="ARBA" id="ARBA00023274"/>
    </source>
</evidence>
<evidence type="ECO:0000256" key="6">
    <source>
        <dbReference type="RuleBase" id="RU000667"/>
    </source>
</evidence>
<evidence type="ECO:0000313" key="8">
    <source>
        <dbReference type="Proteomes" id="UP000228867"/>
    </source>
</evidence>
<reference evidence="7 8" key="1">
    <citation type="submission" date="2017-09" db="EMBL/GenBank/DDBJ databases">
        <title>Depth-based differentiation of microbial function through sediment-hosted aquifers and enrichment of novel symbionts in the deep terrestrial subsurface.</title>
        <authorList>
            <person name="Probst A.J."/>
            <person name="Ladd B."/>
            <person name="Jarett J.K."/>
            <person name="Geller-Mcgrath D.E."/>
            <person name="Sieber C.M."/>
            <person name="Emerson J.B."/>
            <person name="Anantharaman K."/>
            <person name="Thomas B.C."/>
            <person name="Malmstrom R."/>
            <person name="Stieglmeier M."/>
            <person name="Klingl A."/>
            <person name="Woyke T."/>
            <person name="Ryan C.M."/>
            <person name="Banfield J.F."/>
        </authorList>
    </citation>
    <scope>NUCLEOTIDE SEQUENCE [LARGE SCALE GENOMIC DNA]</scope>
    <source>
        <strain evidence="7">CG11_big_fil_rev_8_21_14_0_20_38_23</strain>
    </source>
</reference>
<keyword evidence="2 5" id="KW-0689">Ribosomal protein</keyword>
<evidence type="ECO:0000313" key="7">
    <source>
        <dbReference type="EMBL" id="PIR07282.1"/>
    </source>
</evidence>
<gene>
    <name evidence="5 7" type="primary">rpsU</name>
    <name evidence="7" type="ORF">COV54_01595</name>
</gene>
<protein>
    <recommendedName>
        <fullName evidence="4 5">Small ribosomal subunit protein bS21</fullName>
    </recommendedName>
</protein>